<evidence type="ECO:0000259" key="12">
    <source>
        <dbReference type="PROSITE" id="PS50060"/>
    </source>
</evidence>
<dbReference type="CDD" id="cd00041">
    <property type="entry name" value="CUB"/>
    <property type="match status" value="1"/>
</dbReference>
<feature type="disulfide bond" evidence="7">
    <location>
        <begin position="550"/>
        <end position="560"/>
    </location>
</feature>
<dbReference type="SMART" id="SM00179">
    <property type="entry name" value="EGF_CA"/>
    <property type="match status" value="2"/>
</dbReference>
<dbReference type="CDD" id="cd06263">
    <property type="entry name" value="MAM"/>
    <property type="match status" value="4"/>
</dbReference>
<keyword evidence="1 8" id="KW-0645">Protease</keyword>
<feature type="domain" description="MAM" evidence="12">
    <location>
        <begin position="590"/>
        <end position="741"/>
    </location>
</feature>
<keyword evidence="9" id="KW-0732">Signal</keyword>
<keyword evidence="4 8" id="KW-0862">Zinc</keyword>
<dbReference type="CDD" id="cd04280">
    <property type="entry name" value="ZnMc_astacin_like"/>
    <property type="match status" value="1"/>
</dbReference>
<dbReference type="InterPro" id="IPR000742">
    <property type="entry name" value="EGF"/>
</dbReference>
<dbReference type="PROSITE" id="PS50060">
    <property type="entry name" value="MAM_2"/>
    <property type="match status" value="4"/>
</dbReference>
<feature type="domain" description="CUB" evidence="10">
    <location>
        <begin position="423"/>
        <end position="546"/>
    </location>
</feature>
<dbReference type="CDD" id="cd00054">
    <property type="entry name" value="EGF_CA"/>
    <property type="match status" value="1"/>
</dbReference>
<dbReference type="EC" id="3.4.24.-" evidence="9"/>
<organism evidence="14 15">
    <name type="scientific">Magallana gigas</name>
    <name type="common">Pacific oyster</name>
    <name type="synonym">Crassostrea gigas</name>
    <dbReference type="NCBI Taxonomy" id="29159"/>
    <lineage>
        <taxon>Eukaryota</taxon>
        <taxon>Metazoa</taxon>
        <taxon>Spiralia</taxon>
        <taxon>Lophotrochozoa</taxon>
        <taxon>Mollusca</taxon>
        <taxon>Bivalvia</taxon>
        <taxon>Autobranchia</taxon>
        <taxon>Pteriomorphia</taxon>
        <taxon>Ostreida</taxon>
        <taxon>Ostreoidea</taxon>
        <taxon>Ostreidae</taxon>
        <taxon>Magallana</taxon>
    </lineage>
</organism>
<dbReference type="EnsemblMetazoa" id="G6764.5">
    <property type="protein sequence ID" value="G6764.5:cds"/>
    <property type="gene ID" value="G6764"/>
</dbReference>
<feature type="binding site" evidence="8">
    <location>
        <position position="285"/>
    </location>
    <ligand>
        <name>Zn(2+)</name>
        <dbReference type="ChEBI" id="CHEBI:29105"/>
        <note>catalytic</note>
    </ligand>
</feature>
<name>A0A8W8NQB6_MAGGI</name>
<feature type="domain" description="EGF-like" evidence="11">
    <location>
        <begin position="546"/>
        <end position="582"/>
    </location>
</feature>
<evidence type="ECO:0000259" key="11">
    <source>
        <dbReference type="PROSITE" id="PS50026"/>
    </source>
</evidence>
<dbReference type="PROSITE" id="PS50026">
    <property type="entry name" value="EGF_3"/>
    <property type="match status" value="2"/>
</dbReference>
<dbReference type="PROSITE" id="PS01186">
    <property type="entry name" value="EGF_2"/>
    <property type="match status" value="2"/>
</dbReference>
<feature type="domain" description="MAM" evidence="12">
    <location>
        <begin position="762"/>
        <end position="916"/>
    </location>
</feature>
<evidence type="ECO:0000256" key="7">
    <source>
        <dbReference type="PROSITE-ProRule" id="PRU00076"/>
    </source>
</evidence>
<dbReference type="PROSITE" id="PS00022">
    <property type="entry name" value="EGF_1"/>
    <property type="match status" value="2"/>
</dbReference>
<sequence length="1282" mass="140113">MCPVQTAVVALLLLGVHGIAGQDPYEQNQKVIGKKEARLVLDELRNRHESHVLKRSAYSETELDDIDFDLIARALKQFEDTRRSSETSAPNQHETKDGEKLIQQALKGNVDPDSDVVNLLESMYVDEGSRHNQHPDGINKVASKKGKVFGDTHDGHRLTQQQIEELNQNDGEKRNFRKSASLWKDKIIPYSIDSSLSNDPKNIDVINKAIKQFSDYTCLSWVPRGSTEAARASYSSYIEFFSGSGCWSYVGRVFPGKQQISLKNPGCVSVSTTIHEMAHAIGQLHEQSRSDRDNYVTMLWSNIKGGKTNNNMAKSNTYDYNPYDYESVLQYSLRSFSTNGQPTMEFKDRRLDFLADAATGLMFYDIQDIVDAYNCTAPCRGADGNTPMKQCQNGGFVLHTCNCHCPDGLTGDLCQSVATDPECGPGIIDLADGESRTITSPNFDNGGPYPTGKKCVWLVKASAGKNVEMTIKEMDLTAANSACDHWLEIQYNLIGQTGPRRCGKLTKETYVTTDNVNPNLMLLKFDSAFASTATAGKGFNLTVSSVGGGCKGIPCVHGKCTDVGSNGFTCSCESGYSGKYCDTYVDTGDIFCGFEGTNCIFTNPQRNSYDWIITAGSTPSSGTGPSGAKTGSHYLYVETSSPVPVGTKFQFESPLISAGPKCLRFWYHMYGSTMGTLSVLRNGTQLWTKAGDQGNAWHMGEIDVGTIAKIYKVTFEAIKGSEYLSDIAIDDVTLTSSTCNGQTSSPTVRPPTTEPPLIDQELHCSFETGTACFLSDIQEDDFDWRKRKGSTPSSRTGPTSAYEGQKYSYIEASGKKVNSVAILQGPSIKTTQTFCLTFAYHMYGLNIGSLSVSMASSNGDQSLFSSSGDAGNLWIVTSISVPPSNGKIQFVGVRGDGFRGDIAIDDVHFMAGDCSTDIDCRSNPCGPNSVCVQESSTTYRCDCHPGFGGLLCDVVTGEGNCTFERNEDCFLENSKLDDFDWTIKSGKTPSSNTGPKSAVQGSRYAYIETSGRSQGQKASLVSKDMFENGDRCLTFKYHMYGQTIDSLRVLQETDTNTIELFSKYGQQSNSDTNWKTASIDIYHNTNDLVVFEATRGKSFTGDIALDDIRYLPGRCVGLLASCTFDDGSCFLTDITGLDSMDWKITKKRTPSSRTGPNKPLDGNYAYIEATGRTSGDNAILSSAVTSQLSPSGPTCLRFVYNMNGRNIGTLKVLAGERISEQEIWTLSGNQNDKWTPVSIDIPAFNDLVIKFEAIRGNGYRSDIALDSIQLFDSPCTDISLPV</sequence>
<keyword evidence="15" id="KW-1185">Reference proteome</keyword>
<reference evidence="14" key="1">
    <citation type="submission" date="2022-08" db="UniProtKB">
        <authorList>
            <consortium name="EnsemblMetazoa"/>
        </authorList>
    </citation>
    <scope>IDENTIFICATION</scope>
    <source>
        <strain evidence="14">05x7-T-G4-1.051#20</strain>
    </source>
</reference>
<evidence type="ECO:0000256" key="8">
    <source>
        <dbReference type="PROSITE-ProRule" id="PRU01211"/>
    </source>
</evidence>
<dbReference type="Gene3D" id="3.40.390.10">
    <property type="entry name" value="Collagenase (Catalytic Domain)"/>
    <property type="match status" value="1"/>
</dbReference>
<dbReference type="InterPro" id="IPR001506">
    <property type="entry name" value="Peptidase_M12A"/>
</dbReference>
<proteinExistence type="predicted"/>
<feature type="disulfide bond" evidence="7">
    <location>
        <begin position="572"/>
        <end position="581"/>
    </location>
</feature>
<keyword evidence="2 8" id="KW-0479">Metal-binding</keyword>
<feature type="binding site" evidence="8">
    <location>
        <position position="275"/>
    </location>
    <ligand>
        <name>Zn(2+)</name>
        <dbReference type="ChEBI" id="CHEBI:29105"/>
        <note>catalytic</note>
    </ligand>
</feature>
<dbReference type="InterPro" id="IPR001881">
    <property type="entry name" value="EGF-like_Ca-bd_dom"/>
</dbReference>
<comment type="caution">
    <text evidence="7">Lacks conserved residue(s) required for the propagation of feature annotation.</text>
</comment>
<dbReference type="Pfam" id="PF00431">
    <property type="entry name" value="CUB"/>
    <property type="match status" value="1"/>
</dbReference>
<dbReference type="InterPro" id="IPR000998">
    <property type="entry name" value="MAM_dom"/>
</dbReference>
<dbReference type="InterPro" id="IPR051560">
    <property type="entry name" value="MAM_domain-containing"/>
</dbReference>
<evidence type="ECO:0000256" key="2">
    <source>
        <dbReference type="ARBA" id="ARBA00022723"/>
    </source>
</evidence>
<keyword evidence="3 8" id="KW-0378">Hydrolase</keyword>
<evidence type="ECO:0000256" key="9">
    <source>
        <dbReference type="RuleBase" id="RU361183"/>
    </source>
</evidence>
<keyword evidence="7" id="KW-0245">EGF-like domain</keyword>
<feature type="domain" description="Peptidase M12A" evidence="13">
    <location>
        <begin position="174"/>
        <end position="376"/>
    </location>
</feature>
<dbReference type="SUPFAM" id="SSF49854">
    <property type="entry name" value="Spermadhesin, CUB domain"/>
    <property type="match status" value="1"/>
</dbReference>
<evidence type="ECO:0000313" key="14">
    <source>
        <dbReference type="EnsemblMetazoa" id="G6764.5:cds"/>
    </source>
</evidence>
<feature type="disulfide bond" evidence="7">
    <location>
        <begin position="943"/>
        <end position="952"/>
    </location>
</feature>
<evidence type="ECO:0000259" key="13">
    <source>
        <dbReference type="PROSITE" id="PS51864"/>
    </source>
</evidence>
<keyword evidence="6 7" id="KW-1015">Disulfide bond</keyword>
<dbReference type="GO" id="GO:0006508">
    <property type="term" value="P:proteolysis"/>
    <property type="evidence" value="ECO:0007669"/>
    <property type="project" value="UniProtKB-KW"/>
</dbReference>
<dbReference type="GO" id="GO:0005509">
    <property type="term" value="F:calcium ion binding"/>
    <property type="evidence" value="ECO:0007669"/>
    <property type="project" value="InterPro"/>
</dbReference>
<dbReference type="SUPFAM" id="SSF57196">
    <property type="entry name" value="EGF/Laminin"/>
    <property type="match status" value="1"/>
</dbReference>
<dbReference type="Pfam" id="PF00629">
    <property type="entry name" value="MAM"/>
    <property type="match status" value="4"/>
</dbReference>
<evidence type="ECO:0000256" key="5">
    <source>
        <dbReference type="ARBA" id="ARBA00023049"/>
    </source>
</evidence>
<feature type="active site" evidence="8">
    <location>
        <position position="276"/>
    </location>
</feature>
<protein>
    <recommendedName>
        <fullName evidence="9">Metalloendopeptidase</fullName>
        <ecNumber evidence="9">3.4.24.-</ecNumber>
    </recommendedName>
</protein>
<dbReference type="InterPro" id="IPR013320">
    <property type="entry name" value="ConA-like_dom_sf"/>
</dbReference>
<feature type="signal peptide" evidence="9">
    <location>
        <begin position="1"/>
        <end position="21"/>
    </location>
</feature>
<dbReference type="InterPro" id="IPR034035">
    <property type="entry name" value="Astacin-like_dom"/>
</dbReference>
<dbReference type="InterPro" id="IPR006026">
    <property type="entry name" value="Peptidase_Metallo"/>
</dbReference>
<dbReference type="InterPro" id="IPR035914">
    <property type="entry name" value="Sperma_CUB_dom_sf"/>
</dbReference>
<evidence type="ECO:0000256" key="6">
    <source>
        <dbReference type="ARBA" id="ARBA00023157"/>
    </source>
</evidence>
<dbReference type="PRINTS" id="PR00480">
    <property type="entry name" value="ASTACIN"/>
</dbReference>
<dbReference type="SUPFAM" id="SSF55486">
    <property type="entry name" value="Metalloproteases ('zincins'), catalytic domain"/>
    <property type="match status" value="1"/>
</dbReference>
<dbReference type="SMART" id="SM00181">
    <property type="entry name" value="EGF"/>
    <property type="match status" value="3"/>
</dbReference>
<dbReference type="PRINTS" id="PR00020">
    <property type="entry name" value="MAMDOMAIN"/>
</dbReference>
<dbReference type="Gene3D" id="2.10.25.10">
    <property type="entry name" value="Laminin"/>
    <property type="match status" value="2"/>
</dbReference>
<dbReference type="Gene3D" id="2.60.120.200">
    <property type="match status" value="4"/>
</dbReference>
<feature type="binding site" evidence="8">
    <location>
        <position position="279"/>
    </location>
    <ligand>
        <name>Zn(2+)</name>
        <dbReference type="ChEBI" id="CHEBI:29105"/>
        <note>catalytic</note>
    </ligand>
</feature>
<dbReference type="SMART" id="SM00137">
    <property type="entry name" value="MAM"/>
    <property type="match status" value="4"/>
</dbReference>
<dbReference type="SUPFAM" id="SSF49899">
    <property type="entry name" value="Concanavalin A-like lectins/glucanases"/>
    <property type="match status" value="4"/>
</dbReference>
<evidence type="ECO:0000256" key="4">
    <source>
        <dbReference type="ARBA" id="ARBA00022833"/>
    </source>
</evidence>
<evidence type="ECO:0000259" key="10">
    <source>
        <dbReference type="PROSITE" id="PS01180"/>
    </source>
</evidence>
<feature type="domain" description="MAM" evidence="12">
    <location>
        <begin position="1120"/>
        <end position="1277"/>
    </location>
</feature>
<feature type="chain" id="PRO_5036514944" description="Metalloendopeptidase" evidence="9">
    <location>
        <begin position="22"/>
        <end position="1282"/>
    </location>
</feature>
<feature type="domain" description="EGF-like" evidence="11">
    <location>
        <begin position="916"/>
        <end position="953"/>
    </location>
</feature>
<dbReference type="GO" id="GO:0008270">
    <property type="term" value="F:zinc ion binding"/>
    <property type="evidence" value="ECO:0007669"/>
    <property type="project" value="UniProtKB-UniRule"/>
</dbReference>
<dbReference type="SMART" id="SM00235">
    <property type="entry name" value="ZnMc"/>
    <property type="match status" value="1"/>
</dbReference>
<evidence type="ECO:0000256" key="1">
    <source>
        <dbReference type="ARBA" id="ARBA00022670"/>
    </source>
</evidence>
<dbReference type="PROSITE" id="PS01180">
    <property type="entry name" value="CUB"/>
    <property type="match status" value="1"/>
</dbReference>
<keyword evidence="5 8" id="KW-0482">Metalloprotease</keyword>
<comment type="cofactor">
    <cofactor evidence="8 9">
        <name>Zn(2+)</name>
        <dbReference type="ChEBI" id="CHEBI:29105"/>
    </cofactor>
    <text evidence="8 9">Binds 1 zinc ion per subunit.</text>
</comment>
<dbReference type="PANTHER" id="PTHR23282:SF142">
    <property type="entry name" value="MAM DOMAIN-CONTAINING PROTEIN"/>
    <property type="match status" value="1"/>
</dbReference>
<evidence type="ECO:0000256" key="3">
    <source>
        <dbReference type="ARBA" id="ARBA00022801"/>
    </source>
</evidence>
<dbReference type="PANTHER" id="PTHR23282">
    <property type="entry name" value="APICAL ENDOSOMAL GLYCOPROTEIN PRECURSOR"/>
    <property type="match status" value="1"/>
</dbReference>
<evidence type="ECO:0000313" key="15">
    <source>
        <dbReference type="Proteomes" id="UP000005408"/>
    </source>
</evidence>
<dbReference type="GO" id="GO:0004222">
    <property type="term" value="F:metalloendopeptidase activity"/>
    <property type="evidence" value="ECO:0007669"/>
    <property type="project" value="UniProtKB-UniRule"/>
</dbReference>
<dbReference type="InterPro" id="IPR024079">
    <property type="entry name" value="MetalloPept_cat_dom_sf"/>
</dbReference>
<feature type="domain" description="MAM" evidence="12">
    <location>
        <begin position="959"/>
        <end position="1117"/>
    </location>
</feature>
<dbReference type="PROSITE" id="PS51864">
    <property type="entry name" value="ASTACIN"/>
    <property type="match status" value="1"/>
</dbReference>
<dbReference type="SMART" id="SM00042">
    <property type="entry name" value="CUB"/>
    <property type="match status" value="1"/>
</dbReference>
<accession>A0A8W8NQB6</accession>
<dbReference type="Gene3D" id="2.60.120.290">
    <property type="entry name" value="Spermadhesin, CUB domain"/>
    <property type="match status" value="1"/>
</dbReference>
<dbReference type="Proteomes" id="UP000005408">
    <property type="component" value="Unassembled WGS sequence"/>
</dbReference>
<dbReference type="GO" id="GO:0016020">
    <property type="term" value="C:membrane"/>
    <property type="evidence" value="ECO:0007669"/>
    <property type="project" value="InterPro"/>
</dbReference>
<dbReference type="Pfam" id="PF01400">
    <property type="entry name" value="Astacin"/>
    <property type="match status" value="1"/>
</dbReference>
<dbReference type="InterPro" id="IPR000859">
    <property type="entry name" value="CUB_dom"/>
</dbReference>